<proteinExistence type="inferred from homology"/>
<feature type="region of interest" description="Disordered" evidence="7">
    <location>
        <begin position="1"/>
        <end position="36"/>
    </location>
</feature>
<evidence type="ECO:0000256" key="4">
    <source>
        <dbReference type="ARBA" id="ARBA00048874"/>
    </source>
</evidence>
<keyword evidence="2 6" id="KW-0808">Transferase</keyword>
<dbReference type="HAMAP" id="MF_00198">
    <property type="entry name" value="Spermidine_synth"/>
    <property type="match status" value="1"/>
</dbReference>
<dbReference type="Proteomes" id="UP001177140">
    <property type="component" value="Unassembled WGS sequence"/>
</dbReference>
<dbReference type="InterPro" id="IPR029063">
    <property type="entry name" value="SAM-dependent_MTases_sf"/>
</dbReference>
<reference evidence="9" key="1">
    <citation type="submission" date="2022-03" db="EMBL/GenBank/DDBJ databases">
        <title>A functionally conserved STORR gene fusion in Papaver species that diverged 16.8 million years ago.</title>
        <authorList>
            <person name="Catania T."/>
        </authorList>
    </citation>
    <scope>NUCLEOTIDE SEQUENCE</scope>
    <source>
        <strain evidence="9">S-191538</strain>
    </source>
</reference>
<feature type="domain" description="PABS" evidence="8">
    <location>
        <begin position="41"/>
        <end position="278"/>
    </location>
</feature>
<dbReference type="Gene3D" id="1.20.1280.50">
    <property type="match status" value="1"/>
</dbReference>
<dbReference type="InterPro" id="IPR001810">
    <property type="entry name" value="F-box_dom"/>
</dbReference>
<dbReference type="PANTHER" id="PTHR43317">
    <property type="entry name" value="THERMOSPERMINE SYNTHASE ACAULIS5"/>
    <property type="match status" value="1"/>
</dbReference>
<dbReference type="InterPro" id="IPR037163">
    <property type="entry name" value="Spermidine_synt_N_sf"/>
</dbReference>
<comment type="caution">
    <text evidence="9">The sequence shown here is derived from an EMBL/GenBank/DDBJ whole genome shotgun (WGS) entry which is preliminary data.</text>
</comment>
<evidence type="ECO:0000313" key="9">
    <source>
        <dbReference type="EMBL" id="MCL7036465.1"/>
    </source>
</evidence>
<evidence type="ECO:0000256" key="7">
    <source>
        <dbReference type="SAM" id="MobiDB-lite"/>
    </source>
</evidence>
<dbReference type="EMBL" id="JAJJMA010168235">
    <property type="protein sequence ID" value="MCL7036465.1"/>
    <property type="molecule type" value="Genomic_DNA"/>
</dbReference>
<dbReference type="PANTHER" id="PTHR43317:SF9">
    <property type="entry name" value="SPERMINE SYNTHASE"/>
    <property type="match status" value="1"/>
</dbReference>
<dbReference type="Gene3D" id="3.80.10.10">
    <property type="entry name" value="Ribonuclease Inhibitor"/>
    <property type="match status" value="1"/>
</dbReference>
<dbReference type="Pfam" id="PF12937">
    <property type="entry name" value="F-box-like"/>
    <property type="match status" value="1"/>
</dbReference>
<dbReference type="Gene3D" id="3.40.50.150">
    <property type="entry name" value="Vaccinia Virus protein VP39"/>
    <property type="match status" value="1"/>
</dbReference>
<comment type="catalytic activity">
    <reaction evidence="4">
        <text>S-adenosyl 3-(methylsulfanyl)propylamine + spermidine = thermospermine + S-methyl-5'-thioadenosine + H(+)</text>
        <dbReference type="Rhea" id="RHEA:30515"/>
        <dbReference type="ChEBI" id="CHEBI:15378"/>
        <dbReference type="ChEBI" id="CHEBI:17509"/>
        <dbReference type="ChEBI" id="CHEBI:57443"/>
        <dbReference type="ChEBI" id="CHEBI:57834"/>
        <dbReference type="ChEBI" id="CHEBI:59903"/>
        <dbReference type="EC" id="2.5.1.79"/>
    </reaction>
</comment>
<name>A0AA41SKI3_PAPNU</name>
<dbReference type="InterPro" id="IPR001045">
    <property type="entry name" value="Spermi_synthase"/>
</dbReference>
<comment type="similarity">
    <text evidence="1">Belongs to the spermidine/spermine synthase family.</text>
</comment>
<dbReference type="NCBIfam" id="NF037959">
    <property type="entry name" value="MFS_SpdSyn"/>
    <property type="match status" value="1"/>
</dbReference>
<dbReference type="InterPro" id="IPR035246">
    <property type="entry name" value="Spermidine_synt_N"/>
</dbReference>
<evidence type="ECO:0000313" key="10">
    <source>
        <dbReference type="Proteomes" id="UP001177140"/>
    </source>
</evidence>
<dbReference type="FunFam" id="2.30.140.10:FF:000006">
    <property type="entry name" value="thermospermine synthase ACAULIS5"/>
    <property type="match status" value="1"/>
</dbReference>
<keyword evidence="10" id="KW-1185">Reference proteome</keyword>
<dbReference type="Gene3D" id="2.30.140.10">
    <property type="entry name" value="Spermidine synthase, tetramerisation domain"/>
    <property type="match status" value="1"/>
</dbReference>
<dbReference type="InterPro" id="IPR030374">
    <property type="entry name" value="PABS"/>
</dbReference>
<gene>
    <name evidence="9" type="ORF">MKW94_027222</name>
</gene>
<accession>A0AA41SKI3</accession>
<dbReference type="SUPFAM" id="SSF52047">
    <property type="entry name" value="RNI-like"/>
    <property type="match status" value="1"/>
</dbReference>
<evidence type="ECO:0000256" key="5">
    <source>
        <dbReference type="ARBA" id="ARBA00049721"/>
    </source>
</evidence>
<evidence type="ECO:0000256" key="6">
    <source>
        <dbReference type="PROSITE-ProRule" id="PRU00354"/>
    </source>
</evidence>
<dbReference type="AlphaFoldDB" id="A0AA41SKI3"/>
<dbReference type="SUPFAM" id="SSF53335">
    <property type="entry name" value="S-adenosyl-L-methionine-dependent methyltransferases"/>
    <property type="match status" value="1"/>
</dbReference>
<dbReference type="GO" id="GO:0006596">
    <property type="term" value="P:polyamine biosynthetic process"/>
    <property type="evidence" value="ECO:0007669"/>
    <property type="project" value="UniProtKB-UniRule"/>
</dbReference>
<evidence type="ECO:0000256" key="2">
    <source>
        <dbReference type="ARBA" id="ARBA00022679"/>
    </source>
</evidence>
<dbReference type="SUPFAM" id="SSF81383">
    <property type="entry name" value="F-box domain"/>
    <property type="match status" value="1"/>
</dbReference>
<evidence type="ECO:0000256" key="3">
    <source>
        <dbReference type="ARBA" id="ARBA00023115"/>
    </source>
</evidence>
<dbReference type="PROSITE" id="PS51006">
    <property type="entry name" value="PABS_2"/>
    <property type="match status" value="1"/>
</dbReference>
<sequence length="783" mass="86858">MGDISNGNANGTVNDNGNGVHHGTNGNKAAHNGNNNGHRKSCWYEEEIEQDLRWCFALNSILHTGASQYQDIALLDTKPFGKALVIDGKLQSAEIDEFIYHESLVHPPLLQHSDPKTIFIMGGGEGSTAREILRHKTVDKVVMCDIDEEVVEFCKLHLVANKEAFSDSRLQLIINDARAELESRQDGFDVIIGDLADPIEGGPCYQLYTKSFYESIVKTRLNEGGIFVTQAGPAGIFSHTEVFSCIYNTLRQVFKYVVPYSAHIPSYADTWGWVMASDTPFSADAEELDIRIKQRMTGENRYLDGKTFTSASILNKTVRKSLAKETQVYTEGTVSEFEQDQLIEHTLKMGSILLEVGKRSQRNRFAKHNSICWALPHDLTIKVFAMLDTQSICSAAATCWMFNKCAMDPLCYADIDLTTVEPRVNNTVVATMIRRAGKRLRSLKLGVLPSLTTLSGHSHPMVYSVNNSVDARCSCYNKRSSQGKDSYVLSRSCLSSLSMNGGASGALLKKLHLYNIDKMDNTALRVALSVCQALTDLEIVGLVTELKQTLESVSTNCPNLERLFFESFETDRDDSLKAPTCVNFVNCCPHLTSLALRGFNLQDYKVRILVKGFRKLKFVDLSTSYLITGTFLRNLGSGTRGHELEVLILRDCMNLKEVEVGRLLTAVLSGDFKFLKHIDISNSEGLAADFLYNRCYSPSIPVKQVMEERPGLCLIADFPPEGSFMDTEQISDSAVISDANLDMEMTGATSESSSSMFSSESSYNSDQGYCHYATSDEVDFQGA</sequence>
<evidence type="ECO:0000256" key="1">
    <source>
        <dbReference type="ARBA" id="ARBA00007867"/>
    </source>
</evidence>
<dbReference type="Pfam" id="PF17284">
    <property type="entry name" value="Spermine_synt_N"/>
    <property type="match status" value="1"/>
</dbReference>
<protein>
    <recommendedName>
        <fullName evidence="5">thermospermine synthase</fullName>
        <ecNumber evidence="5">2.5.1.79</ecNumber>
    </recommendedName>
</protein>
<keyword evidence="3 6" id="KW-0620">Polyamine biosynthesis</keyword>
<dbReference type="InterPro" id="IPR036047">
    <property type="entry name" value="F-box-like_dom_sf"/>
</dbReference>
<dbReference type="InterPro" id="IPR032675">
    <property type="entry name" value="LRR_dom_sf"/>
</dbReference>
<feature type="active site" description="Proton acceptor" evidence="6">
    <location>
        <position position="194"/>
    </location>
</feature>
<evidence type="ECO:0000259" key="8">
    <source>
        <dbReference type="PROSITE" id="PS51006"/>
    </source>
</evidence>
<organism evidence="9 10">
    <name type="scientific">Papaver nudicaule</name>
    <name type="common">Iceland poppy</name>
    <dbReference type="NCBI Taxonomy" id="74823"/>
    <lineage>
        <taxon>Eukaryota</taxon>
        <taxon>Viridiplantae</taxon>
        <taxon>Streptophyta</taxon>
        <taxon>Embryophyta</taxon>
        <taxon>Tracheophyta</taxon>
        <taxon>Spermatophyta</taxon>
        <taxon>Magnoliopsida</taxon>
        <taxon>Ranunculales</taxon>
        <taxon>Papaveraceae</taxon>
        <taxon>Papaveroideae</taxon>
        <taxon>Papaver</taxon>
    </lineage>
</organism>
<dbReference type="GO" id="GO:0010487">
    <property type="term" value="F:thermospermine synthase activity"/>
    <property type="evidence" value="ECO:0007669"/>
    <property type="project" value="UniProtKB-EC"/>
</dbReference>
<dbReference type="Pfam" id="PF01564">
    <property type="entry name" value="Spermine_synth"/>
    <property type="match status" value="1"/>
</dbReference>
<dbReference type="FunFam" id="3.40.50.150:FF:000088">
    <property type="entry name" value="Polyamine aminopropyltransferase"/>
    <property type="match status" value="1"/>
</dbReference>
<dbReference type="CDD" id="cd02440">
    <property type="entry name" value="AdoMet_MTases"/>
    <property type="match status" value="1"/>
</dbReference>
<dbReference type="EC" id="2.5.1.79" evidence="5"/>